<reference evidence="1" key="1">
    <citation type="submission" date="2021-01" db="EMBL/GenBank/DDBJ databases">
        <authorList>
            <person name="Sun Q."/>
        </authorList>
    </citation>
    <scope>NUCLEOTIDE SEQUENCE</scope>
    <source>
        <strain evidence="1">YIM B02566</strain>
    </source>
</reference>
<evidence type="ECO:0000313" key="1">
    <source>
        <dbReference type="EMBL" id="MBK1869961.1"/>
    </source>
</evidence>
<evidence type="ECO:0000313" key="2">
    <source>
        <dbReference type="Proteomes" id="UP000616151"/>
    </source>
</evidence>
<dbReference type="EMBL" id="JAENHL010000008">
    <property type="protein sequence ID" value="MBK1869961.1"/>
    <property type="molecule type" value="Genomic_DNA"/>
</dbReference>
<comment type="caution">
    <text evidence="1">The sequence shown here is derived from an EMBL/GenBank/DDBJ whole genome shotgun (WGS) entry which is preliminary data.</text>
</comment>
<sequence>MCNSTVVRWTITPRIAPRPWIACGGCGTLKPFQSSGKVRLNANGKRLDAWLIYKCIDCARSWNRPLFERRTLKEIDPKVLEAAHFSTPDWVRAQEFDIDGLRRHAQRIDEFGEADIDKQDVGEAALPGQIVIEFEVALPSSLRLDRLLAGELGLSRSKLQSLHEEGLLIIEPGRKEVLRRRVRSGMQVRLMQGG</sequence>
<keyword evidence="2" id="KW-1185">Reference proteome</keyword>
<organism evidence="1 2">
    <name type="scientific">Taklimakanibacter albus</name>
    <dbReference type="NCBI Taxonomy" id="2800327"/>
    <lineage>
        <taxon>Bacteria</taxon>
        <taxon>Pseudomonadati</taxon>
        <taxon>Pseudomonadota</taxon>
        <taxon>Alphaproteobacteria</taxon>
        <taxon>Hyphomicrobiales</taxon>
        <taxon>Aestuariivirgaceae</taxon>
        <taxon>Taklimakanibacter</taxon>
    </lineage>
</organism>
<dbReference type="Proteomes" id="UP000616151">
    <property type="component" value="Unassembled WGS sequence"/>
</dbReference>
<proteinExistence type="predicted"/>
<gene>
    <name evidence="1" type="ORF">JHL16_26590</name>
</gene>
<protein>
    <submittedName>
        <fullName evidence="1">DUF1062 domain-containing protein</fullName>
    </submittedName>
</protein>
<accession>A0ACC5RBU5</accession>
<name>A0ACC5RBU5_9HYPH</name>